<dbReference type="RefSeq" id="XP_002784387.1">
    <property type="nucleotide sequence ID" value="XM_002784341.1"/>
</dbReference>
<dbReference type="InParanoid" id="C5KHX1"/>
<organism evidence="2">
    <name type="scientific">Perkinsus marinus (strain ATCC 50983 / TXsc)</name>
    <dbReference type="NCBI Taxonomy" id="423536"/>
    <lineage>
        <taxon>Eukaryota</taxon>
        <taxon>Sar</taxon>
        <taxon>Alveolata</taxon>
        <taxon>Perkinsozoa</taxon>
        <taxon>Perkinsea</taxon>
        <taxon>Perkinsida</taxon>
        <taxon>Perkinsidae</taxon>
        <taxon>Perkinsus</taxon>
    </lineage>
</organism>
<dbReference type="EMBL" id="GG673069">
    <property type="protein sequence ID" value="EER16183.1"/>
    <property type="molecule type" value="Genomic_DNA"/>
</dbReference>
<gene>
    <name evidence="1" type="ORF">Pmar_PMAR003646</name>
</gene>
<proteinExistence type="predicted"/>
<reference evidence="1 2" key="1">
    <citation type="submission" date="2008-07" db="EMBL/GenBank/DDBJ databases">
        <authorList>
            <person name="El-Sayed N."/>
            <person name="Caler E."/>
            <person name="Inman J."/>
            <person name="Amedeo P."/>
            <person name="Hass B."/>
            <person name="Wortman J."/>
        </authorList>
    </citation>
    <scope>NUCLEOTIDE SEQUENCE [LARGE SCALE GENOMIC DNA]</scope>
    <source>
        <strain evidence="2">ATCC 50983 / TXsc</strain>
    </source>
</reference>
<accession>C5KHX1</accession>
<evidence type="ECO:0000313" key="1">
    <source>
        <dbReference type="EMBL" id="EER16183.1"/>
    </source>
</evidence>
<dbReference type="OrthoDB" id="10637662at2759"/>
<dbReference type="AlphaFoldDB" id="C5KHX1"/>
<protein>
    <submittedName>
        <fullName evidence="1">Uncharacterized protein</fullName>
    </submittedName>
</protein>
<keyword evidence="2" id="KW-1185">Reference proteome</keyword>
<dbReference type="GeneID" id="9061321"/>
<evidence type="ECO:0000313" key="2">
    <source>
        <dbReference type="Proteomes" id="UP000007800"/>
    </source>
</evidence>
<name>C5KHX1_PERM5</name>
<dbReference type="Proteomes" id="UP000007800">
    <property type="component" value="Unassembled WGS sequence"/>
</dbReference>
<sequence length="127" mass="14007">MVNEDTSQHVVRVAPEAWSPHLPGMRLRQVEVRGEAICSLLMKLPDDASTAEVVMAICSSCTSPTELNQDPGDWCIHVEAAVKILEQERARNSQGETTCVAVSSSTVVDPRPTDRYYREEVGVHESN</sequence>